<dbReference type="PANTHER" id="PTHR33463">
    <property type="entry name" value="NB-ARC DOMAIN-CONTAINING PROTEIN-RELATED"/>
    <property type="match status" value="1"/>
</dbReference>
<dbReference type="SUPFAM" id="SSF52540">
    <property type="entry name" value="P-loop containing nucleoside triphosphate hydrolases"/>
    <property type="match status" value="1"/>
</dbReference>
<dbReference type="InterPro" id="IPR050905">
    <property type="entry name" value="Plant_NBS-LRR"/>
</dbReference>
<comment type="caution">
    <text evidence="3">The sequence shown here is derived from an EMBL/GenBank/DDBJ whole genome shotgun (WGS) entry which is preliminary data.</text>
</comment>
<dbReference type="Gene3D" id="3.40.50.300">
    <property type="entry name" value="P-loop containing nucleotide triphosphate hydrolases"/>
    <property type="match status" value="1"/>
</dbReference>
<proteinExistence type="predicted"/>
<feature type="domain" description="NB-ARC" evidence="2">
    <location>
        <begin position="100"/>
        <end position="155"/>
    </location>
</feature>
<keyword evidence="1" id="KW-0611">Plant defense</keyword>
<dbReference type="PANTHER" id="PTHR33463:SF198">
    <property type="entry name" value="RPP4C3"/>
    <property type="match status" value="1"/>
</dbReference>
<dbReference type="InterPro" id="IPR002182">
    <property type="entry name" value="NB-ARC"/>
</dbReference>
<name>A0AAD7KP44_QUISA</name>
<gene>
    <name evidence="3" type="ORF">O6P43_032559</name>
</gene>
<evidence type="ECO:0000313" key="4">
    <source>
        <dbReference type="Proteomes" id="UP001163823"/>
    </source>
</evidence>
<evidence type="ECO:0000256" key="1">
    <source>
        <dbReference type="ARBA" id="ARBA00022821"/>
    </source>
</evidence>
<organism evidence="3 4">
    <name type="scientific">Quillaja saponaria</name>
    <name type="common">Soap bark tree</name>
    <dbReference type="NCBI Taxonomy" id="32244"/>
    <lineage>
        <taxon>Eukaryota</taxon>
        <taxon>Viridiplantae</taxon>
        <taxon>Streptophyta</taxon>
        <taxon>Embryophyta</taxon>
        <taxon>Tracheophyta</taxon>
        <taxon>Spermatophyta</taxon>
        <taxon>Magnoliopsida</taxon>
        <taxon>eudicotyledons</taxon>
        <taxon>Gunneridae</taxon>
        <taxon>Pentapetalae</taxon>
        <taxon>rosids</taxon>
        <taxon>fabids</taxon>
        <taxon>Fabales</taxon>
        <taxon>Quillajaceae</taxon>
        <taxon>Quillaja</taxon>
    </lineage>
</organism>
<keyword evidence="4" id="KW-1185">Reference proteome</keyword>
<dbReference type="KEGG" id="qsa:O6P43_032559"/>
<evidence type="ECO:0000313" key="3">
    <source>
        <dbReference type="EMBL" id="KAJ7942949.1"/>
    </source>
</evidence>
<sequence>MQHSIDAARNNRGEIERSVFNWMGRVDEISVQVRDFHGDARHGRAGCTNLYCPNLWSRHQLSILARKMVSNIVEIQGEKKWIDKISYLPAPKWIGESRAKILNEIIEALKDPDINMIGVYGLGGVGKATLVKDVARKAQQDKLFNSMPMTIVITKTGGR</sequence>
<dbReference type="Pfam" id="PF00931">
    <property type="entry name" value="NB-ARC"/>
    <property type="match status" value="1"/>
</dbReference>
<dbReference type="InterPro" id="IPR027417">
    <property type="entry name" value="P-loop_NTPase"/>
</dbReference>
<dbReference type="EMBL" id="JARAOO010000014">
    <property type="protein sequence ID" value="KAJ7942949.1"/>
    <property type="molecule type" value="Genomic_DNA"/>
</dbReference>
<protein>
    <submittedName>
        <fullName evidence="3">Disease resistance protein</fullName>
    </submittedName>
</protein>
<reference evidence="3" key="1">
    <citation type="journal article" date="2023" name="Science">
        <title>Elucidation of the pathway for biosynthesis of saponin adjuvants from the soapbark tree.</title>
        <authorList>
            <person name="Reed J."/>
            <person name="Orme A."/>
            <person name="El-Demerdash A."/>
            <person name="Owen C."/>
            <person name="Martin L.B.B."/>
            <person name="Misra R.C."/>
            <person name="Kikuchi S."/>
            <person name="Rejzek M."/>
            <person name="Martin A.C."/>
            <person name="Harkess A."/>
            <person name="Leebens-Mack J."/>
            <person name="Louveau T."/>
            <person name="Stephenson M.J."/>
            <person name="Osbourn A."/>
        </authorList>
    </citation>
    <scope>NUCLEOTIDE SEQUENCE</scope>
    <source>
        <strain evidence="3">S10</strain>
    </source>
</reference>
<dbReference type="GO" id="GO:0043531">
    <property type="term" value="F:ADP binding"/>
    <property type="evidence" value="ECO:0007669"/>
    <property type="project" value="InterPro"/>
</dbReference>
<dbReference type="Proteomes" id="UP001163823">
    <property type="component" value="Chromosome 14"/>
</dbReference>
<evidence type="ECO:0000259" key="2">
    <source>
        <dbReference type="Pfam" id="PF00931"/>
    </source>
</evidence>
<accession>A0AAD7KP44</accession>
<dbReference type="AlphaFoldDB" id="A0AAD7KP44"/>